<evidence type="ECO:0000313" key="1">
    <source>
        <dbReference type="EMBL" id="GAA3027404.1"/>
    </source>
</evidence>
<comment type="caution">
    <text evidence="1">The sequence shown here is derived from an EMBL/GenBank/DDBJ whole genome shotgun (WGS) entry which is preliminary data.</text>
</comment>
<reference evidence="2" key="1">
    <citation type="journal article" date="2019" name="Int. J. Syst. Evol. Microbiol.">
        <title>The Global Catalogue of Microorganisms (GCM) 10K type strain sequencing project: providing services to taxonomists for standard genome sequencing and annotation.</title>
        <authorList>
            <consortium name="The Broad Institute Genomics Platform"/>
            <consortium name="The Broad Institute Genome Sequencing Center for Infectious Disease"/>
            <person name="Wu L."/>
            <person name="Ma J."/>
        </authorList>
    </citation>
    <scope>NUCLEOTIDE SEQUENCE [LARGE SCALE GENOMIC DNA]</scope>
    <source>
        <strain evidence="2">JCM 3106</strain>
    </source>
</reference>
<sequence>MWRGQRSTAPRIEPVDPPADVLDALSSGQLPAPGQADDIEWHAVDEAGRHVIRVIPGAPRATDHTLVPSAELEQLRCIARVNYGLYRSAHADAEQAEAAIARVRALHQPADVEFARGPHREQGETESVRYVRKCCSHCADEQHGLPVDWPCSTIRVLDGETT</sequence>
<dbReference type="EMBL" id="BAAAWD010000016">
    <property type="protein sequence ID" value="GAA3027404.1"/>
    <property type="molecule type" value="Genomic_DNA"/>
</dbReference>
<evidence type="ECO:0000313" key="2">
    <source>
        <dbReference type="Proteomes" id="UP001499930"/>
    </source>
</evidence>
<gene>
    <name evidence="1" type="ORF">GCM10017559_61970</name>
</gene>
<name>A0ABP6L1C0_9ACTN</name>
<proteinExistence type="predicted"/>
<protein>
    <submittedName>
        <fullName evidence="1">Uncharacterized protein</fullName>
    </submittedName>
</protein>
<organism evidence="1 2">
    <name type="scientific">Streptosporangium longisporum</name>
    <dbReference type="NCBI Taxonomy" id="46187"/>
    <lineage>
        <taxon>Bacteria</taxon>
        <taxon>Bacillati</taxon>
        <taxon>Actinomycetota</taxon>
        <taxon>Actinomycetes</taxon>
        <taxon>Streptosporangiales</taxon>
        <taxon>Streptosporangiaceae</taxon>
        <taxon>Streptosporangium</taxon>
    </lineage>
</organism>
<accession>A0ABP6L1C0</accession>
<keyword evidence="2" id="KW-1185">Reference proteome</keyword>
<dbReference type="Proteomes" id="UP001499930">
    <property type="component" value="Unassembled WGS sequence"/>
</dbReference>